<dbReference type="Pfam" id="PF12611">
    <property type="entry name" value="Flagellar_put"/>
    <property type="match status" value="1"/>
</dbReference>
<dbReference type="RefSeq" id="WP_052220192.1">
    <property type="nucleotide sequence ID" value="NZ_LHUR01000011.1"/>
</dbReference>
<dbReference type="AlphaFoldDB" id="A0A0L6ZDF0"/>
<proteinExistence type="predicted"/>
<dbReference type="NCBIfam" id="TIGR02530">
    <property type="entry name" value="flg_new"/>
    <property type="match status" value="1"/>
</dbReference>
<evidence type="ECO:0000313" key="1">
    <source>
        <dbReference type="EMBL" id="KOA21009.1"/>
    </source>
</evidence>
<dbReference type="Proteomes" id="UP000037043">
    <property type="component" value="Unassembled WGS sequence"/>
</dbReference>
<dbReference type="EMBL" id="LHUR01000011">
    <property type="protein sequence ID" value="KOA21009.1"/>
    <property type="molecule type" value="Genomic_DNA"/>
</dbReference>
<sequence>MGYRVINGQMYPMNEFLHSSSSVQKSNKIESCFDKILDSKISCNSDFTISSHAVKRLQDRNIKLDKTDMDNINKGLNLAKEKGAKDSLILYKDLALIASVKNRTIITAMDKNKDSENVFTNIDSVVLL</sequence>
<protein>
    <recommendedName>
        <fullName evidence="3">Flagellar operon protein</fullName>
    </recommendedName>
</protein>
<evidence type="ECO:0008006" key="3">
    <source>
        <dbReference type="Google" id="ProtNLM"/>
    </source>
</evidence>
<gene>
    <name evidence="1" type="ORF">CLHOM_05970</name>
</gene>
<dbReference type="STRING" id="36844.SAMN04488501_104123"/>
<dbReference type="InterPro" id="IPR013367">
    <property type="entry name" value="Flagellar_put"/>
</dbReference>
<comment type="caution">
    <text evidence="1">The sequence shown here is derived from an EMBL/GenBank/DDBJ whole genome shotgun (WGS) entry which is preliminary data.</text>
</comment>
<reference evidence="2" key="1">
    <citation type="submission" date="2015-08" db="EMBL/GenBank/DDBJ databases">
        <title>Genome sequence of the strict anaerobe Clostridium homopropionicum LuHBu1 (DSM 5847T).</title>
        <authorList>
            <person name="Poehlein A."/>
            <person name="Beck M."/>
            <person name="Schiel-Bengelsdorf B."/>
            <person name="Bengelsdorf F.R."/>
            <person name="Daniel R."/>
            <person name="Duerre P."/>
        </authorList>
    </citation>
    <scope>NUCLEOTIDE SEQUENCE [LARGE SCALE GENOMIC DNA]</scope>
    <source>
        <strain evidence="2">DSM 5847</strain>
    </source>
</reference>
<organism evidence="1 2">
    <name type="scientific">Clostridium homopropionicum DSM 5847</name>
    <dbReference type="NCBI Taxonomy" id="1121318"/>
    <lineage>
        <taxon>Bacteria</taxon>
        <taxon>Bacillati</taxon>
        <taxon>Bacillota</taxon>
        <taxon>Clostridia</taxon>
        <taxon>Eubacteriales</taxon>
        <taxon>Clostridiaceae</taxon>
        <taxon>Clostridium</taxon>
    </lineage>
</organism>
<dbReference type="PATRIC" id="fig|1121318.3.peg.600"/>
<evidence type="ECO:0000313" key="2">
    <source>
        <dbReference type="Proteomes" id="UP000037043"/>
    </source>
</evidence>
<keyword evidence="2" id="KW-1185">Reference proteome</keyword>
<accession>A0A0L6ZDF0</accession>
<name>A0A0L6ZDF0_9CLOT</name>